<dbReference type="GO" id="GO:0008168">
    <property type="term" value="F:methyltransferase activity"/>
    <property type="evidence" value="ECO:0000318"/>
    <property type="project" value="GO_Central"/>
</dbReference>
<feature type="region of interest" description="Disordered" evidence="1">
    <location>
        <begin position="335"/>
        <end position="371"/>
    </location>
</feature>
<dbReference type="InterPro" id="IPR013216">
    <property type="entry name" value="Methyltransf_11"/>
</dbReference>
<sequence length="371" mass="40669">MWGEDGACWMAWPCHALSVCFCLSWRWWWWWCSVFAAIPLAMAFACGSASCVTGSTLQWRSSAPTGDRSRRLLASSSSQLVTLDAALLRLRIAAPGHPVRRQAQGPRAMVPLEPIILAPPEIDATTFVLGSLVTGALSFGVFRTVVYFRMQLIIAHMLALHVPKGGARVVDFSVGEGRNLYYYPKDTVQVVGVNPNPKVPMLEAQAAYAKVPIRILPDVSRLPANSMDAVVSVQGMEDMSDEQVETVLRDAVRVLKPGKKFIYIENVGAENPLVLAAQQSIEGLGKLFGKKYTVTRDLLSFILKTKGFEVIKYQVVLGFQDPHIVGIATKKQQTTTGAGIGKDTIPKKNKKEKVPQQTGLSDPQKIEFSGQ</sequence>
<reference evidence="4 5" key="1">
    <citation type="journal article" date="2008" name="Science">
        <title>The Physcomitrella genome reveals evolutionary insights into the conquest of land by plants.</title>
        <authorList>
            <person name="Rensing S."/>
            <person name="Lang D."/>
            <person name="Zimmer A."/>
            <person name="Terry A."/>
            <person name="Salamov A."/>
            <person name="Shapiro H."/>
            <person name="Nishiyama T."/>
            <person name="Perroud P.-F."/>
            <person name="Lindquist E."/>
            <person name="Kamisugi Y."/>
            <person name="Tanahashi T."/>
            <person name="Sakakibara K."/>
            <person name="Fujita T."/>
            <person name="Oishi K."/>
            <person name="Shin-I T."/>
            <person name="Kuroki Y."/>
            <person name="Toyoda A."/>
            <person name="Suzuki Y."/>
            <person name="Hashimoto A."/>
            <person name="Yamaguchi K."/>
            <person name="Sugano A."/>
            <person name="Kohara Y."/>
            <person name="Fujiyama A."/>
            <person name="Anterola A."/>
            <person name="Aoki S."/>
            <person name="Ashton N."/>
            <person name="Barbazuk W.B."/>
            <person name="Barker E."/>
            <person name="Bennetzen J."/>
            <person name="Bezanilla M."/>
            <person name="Blankenship R."/>
            <person name="Cho S.H."/>
            <person name="Dutcher S."/>
            <person name="Estelle M."/>
            <person name="Fawcett J.A."/>
            <person name="Gundlach H."/>
            <person name="Hanada K."/>
            <person name="Heyl A."/>
            <person name="Hicks K.A."/>
            <person name="Hugh J."/>
            <person name="Lohr M."/>
            <person name="Mayer K."/>
            <person name="Melkozernov A."/>
            <person name="Murata T."/>
            <person name="Nelson D."/>
            <person name="Pils B."/>
            <person name="Prigge M."/>
            <person name="Reiss B."/>
            <person name="Renner T."/>
            <person name="Rombauts S."/>
            <person name="Rushton P."/>
            <person name="Sanderfoot A."/>
            <person name="Schween G."/>
            <person name="Shiu S.-H."/>
            <person name="Stueber K."/>
            <person name="Theodoulou F.L."/>
            <person name="Tu H."/>
            <person name="Van de Peer Y."/>
            <person name="Verrier P.J."/>
            <person name="Waters E."/>
            <person name="Wood A."/>
            <person name="Yang L."/>
            <person name="Cove D."/>
            <person name="Cuming A."/>
            <person name="Hasebe M."/>
            <person name="Lucas S."/>
            <person name="Mishler D.B."/>
            <person name="Reski R."/>
            <person name="Grigoriev I."/>
            <person name="Quatrano R.S."/>
            <person name="Boore J.L."/>
        </authorList>
    </citation>
    <scope>NUCLEOTIDE SEQUENCE [LARGE SCALE GENOMIC DNA]</scope>
    <source>
        <strain evidence="4 5">cv. Gransden 2004</strain>
    </source>
</reference>
<dbReference type="Proteomes" id="UP000006727">
    <property type="component" value="Chromosome 14"/>
</dbReference>
<feature type="transmembrane region" description="Helical" evidence="2">
    <location>
        <begin position="28"/>
        <end position="52"/>
    </location>
</feature>
<dbReference type="Gene3D" id="3.40.50.150">
    <property type="entry name" value="Vaccinia Virus protein VP39"/>
    <property type="match status" value="1"/>
</dbReference>
<dbReference type="EnsemblPlants" id="Pp3c14_26340V3.4">
    <property type="protein sequence ID" value="Pp3c14_26340V3.4"/>
    <property type="gene ID" value="Pp3c14_26340"/>
</dbReference>
<dbReference type="RefSeq" id="XP_024395599.1">
    <property type="nucleotide sequence ID" value="XM_024539831.2"/>
</dbReference>
<keyword evidence="2" id="KW-0472">Membrane</keyword>
<accession>A0A7I4AQR4</accession>
<name>A0A7I4AQR4_PHYPA</name>
<keyword evidence="2" id="KW-1133">Transmembrane helix</keyword>
<protein>
    <recommendedName>
        <fullName evidence="3">Methyltransferase type 11 domain-containing protein</fullName>
    </recommendedName>
</protein>
<feature type="domain" description="Methyltransferase type 11" evidence="3">
    <location>
        <begin position="171"/>
        <end position="262"/>
    </location>
</feature>
<dbReference type="AlphaFoldDB" id="A0A7I4AQR4"/>
<dbReference type="KEGG" id="ppp:112291881"/>
<reference evidence="4" key="3">
    <citation type="submission" date="2020-12" db="UniProtKB">
        <authorList>
            <consortium name="EnsemblPlants"/>
        </authorList>
    </citation>
    <scope>IDENTIFICATION</scope>
</reference>
<dbReference type="CDD" id="cd02440">
    <property type="entry name" value="AdoMet_MTases"/>
    <property type="match status" value="1"/>
</dbReference>
<keyword evidence="2" id="KW-0812">Transmembrane</keyword>
<dbReference type="InParanoid" id="A0A7I4AQR4"/>
<dbReference type="GO" id="GO:0008757">
    <property type="term" value="F:S-adenosylmethionine-dependent methyltransferase activity"/>
    <property type="evidence" value="ECO:0007669"/>
    <property type="project" value="InterPro"/>
</dbReference>
<evidence type="ECO:0000256" key="1">
    <source>
        <dbReference type="SAM" id="MobiDB-lite"/>
    </source>
</evidence>
<gene>
    <name evidence="4" type="primary">LOC112291881</name>
</gene>
<reference evidence="4 5" key="2">
    <citation type="journal article" date="2018" name="Plant J.">
        <title>The Physcomitrella patens chromosome-scale assembly reveals moss genome structure and evolution.</title>
        <authorList>
            <person name="Lang D."/>
            <person name="Ullrich K.K."/>
            <person name="Murat F."/>
            <person name="Fuchs J."/>
            <person name="Jenkins J."/>
            <person name="Haas F.B."/>
            <person name="Piednoel M."/>
            <person name="Gundlach H."/>
            <person name="Van Bel M."/>
            <person name="Meyberg R."/>
            <person name="Vives C."/>
            <person name="Morata J."/>
            <person name="Symeonidi A."/>
            <person name="Hiss M."/>
            <person name="Muchero W."/>
            <person name="Kamisugi Y."/>
            <person name="Saleh O."/>
            <person name="Blanc G."/>
            <person name="Decker E.L."/>
            <person name="van Gessel N."/>
            <person name="Grimwood J."/>
            <person name="Hayes R.D."/>
            <person name="Graham S.W."/>
            <person name="Gunter L.E."/>
            <person name="McDaniel S.F."/>
            <person name="Hoernstein S.N.W."/>
            <person name="Larsson A."/>
            <person name="Li F.W."/>
            <person name="Perroud P.F."/>
            <person name="Phillips J."/>
            <person name="Ranjan P."/>
            <person name="Rokshar D.S."/>
            <person name="Rothfels C.J."/>
            <person name="Schneider L."/>
            <person name="Shu S."/>
            <person name="Stevenson D.W."/>
            <person name="Thummler F."/>
            <person name="Tillich M."/>
            <person name="Villarreal Aguilar J.C."/>
            <person name="Widiez T."/>
            <person name="Wong G.K."/>
            <person name="Wymore A."/>
            <person name="Zhang Y."/>
            <person name="Zimmer A.D."/>
            <person name="Quatrano R.S."/>
            <person name="Mayer K.F.X."/>
            <person name="Goodstein D."/>
            <person name="Casacuberta J.M."/>
            <person name="Vandepoele K."/>
            <person name="Reski R."/>
            <person name="Cuming A.C."/>
            <person name="Tuskan G.A."/>
            <person name="Maumus F."/>
            <person name="Salse J."/>
            <person name="Schmutz J."/>
            <person name="Rensing S.A."/>
        </authorList>
    </citation>
    <scope>NUCLEOTIDE SEQUENCE [LARGE SCALE GENOMIC DNA]</scope>
    <source>
        <strain evidence="4 5">cv. Gransden 2004</strain>
    </source>
</reference>
<evidence type="ECO:0000313" key="4">
    <source>
        <dbReference type="EnsemblPlants" id="Pp3c14_26340V3.4"/>
    </source>
</evidence>
<evidence type="ECO:0000256" key="2">
    <source>
        <dbReference type="SAM" id="Phobius"/>
    </source>
</evidence>
<dbReference type="Gramene" id="Pp3c14_26340V3.4">
    <property type="protein sequence ID" value="Pp3c14_26340V3.4"/>
    <property type="gene ID" value="Pp3c14_26340"/>
</dbReference>
<dbReference type="EMBL" id="ABEU02000014">
    <property type="status" value="NOT_ANNOTATED_CDS"/>
    <property type="molecule type" value="Genomic_DNA"/>
</dbReference>
<dbReference type="OrthoDB" id="416496at2759"/>
<feature type="transmembrane region" description="Helical" evidence="2">
    <location>
        <begin position="127"/>
        <end position="148"/>
    </location>
</feature>
<organism evidence="4 5">
    <name type="scientific">Physcomitrium patens</name>
    <name type="common">Spreading-leaved earth moss</name>
    <name type="synonym">Physcomitrella patens</name>
    <dbReference type="NCBI Taxonomy" id="3218"/>
    <lineage>
        <taxon>Eukaryota</taxon>
        <taxon>Viridiplantae</taxon>
        <taxon>Streptophyta</taxon>
        <taxon>Embryophyta</taxon>
        <taxon>Bryophyta</taxon>
        <taxon>Bryophytina</taxon>
        <taxon>Bryopsida</taxon>
        <taxon>Funariidae</taxon>
        <taxon>Funariales</taxon>
        <taxon>Funariaceae</taxon>
        <taxon>Physcomitrium</taxon>
    </lineage>
</organism>
<dbReference type="PANTHER" id="PTHR45036">
    <property type="entry name" value="METHYLTRANSFERASE LIKE 7B"/>
    <property type="match status" value="1"/>
</dbReference>
<dbReference type="PANTHER" id="PTHR45036:SF1">
    <property type="entry name" value="METHYLTRANSFERASE LIKE 7A"/>
    <property type="match status" value="1"/>
</dbReference>
<evidence type="ECO:0000313" key="5">
    <source>
        <dbReference type="Proteomes" id="UP000006727"/>
    </source>
</evidence>
<dbReference type="Pfam" id="PF08241">
    <property type="entry name" value="Methyltransf_11"/>
    <property type="match status" value="1"/>
</dbReference>
<evidence type="ECO:0000259" key="3">
    <source>
        <dbReference type="Pfam" id="PF08241"/>
    </source>
</evidence>
<dbReference type="InterPro" id="IPR052356">
    <property type="entry name" value="Thiol_S-MT"/>
</dbReference>
<proteinExistence type="predicted"/>
<keyword evidence="5" id="KW-1185">Reference proteome</keyword>
<dbReference type="GeneID" id="112291881"/>
<dbReference type="SUPFAM" id="SSF53335">
    <property type="entry name" value="S-adenosyl-L-methionine-dependent methyltransferases"/>
    <property type="match status" value="1"/>
</dbReference>
<dbReference type="InterPro" id="IPR029063">
    <property type="entry name" value="SAM-dependent_MTases_sf"/>
</dbReference>